<dbReference type="PANTHER" id="PTHR11645:SF0">
    <property type="entry name" value="PYRROLINE-5-CARBOXYLATE REDUCTASE 3"/>
    <property type="match status" value="1"/>
</dbReference>
<dbReference type="Gene3D" id="3.40.50.720">
    <property type="entry name" value="NAD(P)-binding Rossmann-like Domain"/>
    <property type="match status" value="1"/>
</dbReference>
<dbReference type="PANTHER" id="PTHR11645">
    <property type="entry name" value="PYRROLINE-5-CARBOXYLATE REDUCTASE"/>
    <property type="match status" value="1"/>
</dbReference>
<name>A0A9Y2AJ76_9FIRM</name>
<dbReference type="GO" id="GO:0005737">
    <property type="term" value="C:cytoplasm"/>
    <property type="evidence" value="ECO:0007669"/>
    <property type="project" value="UniProtKB-SubCell"/>
</dbReference>
<dbReference type="InterPro" id="IPR029036">
    <property type="entry name" value="P5CR_dimer"/>
</dbReference>
<dbReference type="Pfam" id="PF14748">
    <property type="entry name" value="P5CR_dimer"/>
    <property type="match status" value="1"/>
</dbReference>
<dbReference type="NCBIfam" id="TIGR00112">
    <property type="entry name" value="proC"/>
    <property type="match status" value="1"/>
</dbReference>
<reference evidence="14" key="1">
    <citation type="submission" date="2023-03" db="EMBL/GenBank/DDBJ databases">
        <title>Selenobaculum gbiensis gen. nov. sp. nov., a new bacterium isolated from the gut microbiota of IBD patient.</title>
        <authorList>
            <person name="Yeo S."/>
            <person name="Park H."/>
            <person name="Huh C.S."/>
        </authorList>
    </citation>
    <scope>NUCLEOTIDE SEQUENCE</scope>
    <source>
        <strain evidence="14">ICN-92133</strain>
    </source>
</reference>
<dbReference type="InterPro" id="IPR028939">
    <property type="entry name" value="P5C_Rdtase_cat_N"/>
</dbReference>
<dbReference type="Proteomes" id="UP001243623">
    <property type="component" value="Chromosome"/>
</dbReference>
<evidence type="ECO:0000256" key="5">
    <source>
        <dbReference type="ARBA" id="ARBA00022650"/>
    </source>
</evidence>
<keyword evidence="3 9" id="KW-0963">Cytoplasm</keyword>
<evidence type="ECO:0000256" key="4">
    <source>
        <dbReference type="ARBA" id="ARBA00022605"/>
    </source>
</evidence>
<dbReference type="InterPro" id="IPR053790">
    <property type="entry name" value="P5CR-like_CS"/>
</dbReference>
<dbReference type="EC" id="1.5.1.2" evidence="9 10"/>
<evidence type="ECO:0000256" key="2">
    <source>
        <dbReference type="ARBA" id="ARBA00005525"/>
    </source>
</evidence>
<comment type="subcellular location">
    <subcellularLocation>
        <location evidence="1 9">Cytoplasm</location>
    </subcellularLocation>
</comment>
<evidence type="ECO:0000259" key="13">
    <source>
        <dbReference type="Pfam" id="PF14748"/>
    </source>
</evidence>
<dbReference type="PIRSF" id="PIRSF000193">
    <property type="entry name" value="Pyrrol-5-carb_rd"/>
    <property type="match status" value="1"/>
</dbReference>
<keyword evidence="4 9" id="KW-0028">Amino-acid biosynthesis</keyword>
<proteinExistence type="inferred from homology"/>
<keyword evidence="5 9" id="KW-0641">Proline biosynthesis</keyword>
<evidence type="ECO:0000259" key="12">
    <source>
        <dbReference type="Pfam" id="PF03807"/>
    </source>
</evidence>
<dbReference type="AlphaFoldDB" id="A0A9Y2AJ76"/>
<dbReference type="InterPro" id="IPR000304">
    <property type="entry name" value="Pyrroline-COOH_reductase"/>
</dbReference>
<gene>
    <name evidence="9 14" type="primary">proC</name>
    <name evidence="14" type="ORF">P3F81_05850</name>
</gene>
<evidence type="ECO:0000313" key="14">
    <source>
        <dbReference type="EMBL" id="WIW71814.1"/>
    </source>
</evidence>
<dbReference type="SUPFAM" id="SSF51735">
    <property type="entry name" value="NAD(P)-binding Rossmann-fold domains"/>
    <property type="match status" value="1"/>
</dbReference>
<dbReference type="GO" id="GO:0004735">
    <property type="term" value="F:pyrroline-5-carboxylate reductase activity"/>
    <property type="evidence" value="ECO:0007669"/>
    <property type="project" value="UniProtKB-UniRule"/>
</dbReference>
<dbReference type="FunFam" id="1.10.3730.10:FF:000001">
    <property type="entry name" value="Pyrroline-5-carboxylate reductase"/>
    <property type="match status" value="1"/>
</dbReference>
<evidence type="ECO:0000313" key="15">
    <source>
        <dbReference type="Proteomes" id="UP001243623"/>
    </source>
</evidence>
<evidence type="ECO:0000256" key="11">
    <source>
        <dbReference type="RuleBase" id="RU003903"/>
    </source>
</evidence>
<keyword evidence="15" id="KW-1185">Reference proteome</keyword>
<evidence type="ECO:0000256" key="6">
    <source>
        <dbReference type="ARBA" id="ARBA00022857"/>
    </source>
</evidence>
<dbReference type="RefSeq" id="WP_147668357.1">
    <property type="nucleotide sequence ID" value="NZ_CP120678.1"/>
</dbReference>
<accession>A0A9Y2AJ76</accession>
<evidence type="ECO:0000256" key="1">
    <source>
        <dbReference type="ARBA" id="ARBA00004496"/>
    </source>
</evidence>
<evidence type="ECO:0000256" key="10">
    <source>
        <dbReference type="NCBIfam" id="TIGR00112"/>
    </source>
</evidence>
<comment type="catalytic activity">
    <reaction evidence="9">
        <text>L-proline + NAD(+) = (S)-1-pyrroline-5-carboxylate + NADH + 2 H(+)</text>
        <dbReference type="Rhea" id="RHEA:14105"/>
        <dbReference type="ChEBI" id="CHEBI:15378"/>
        <dbReference type="ChEBI" id="CHEBI:17388"/>
        <dbReference type="ChEBI" id="CHEBI:57540"/>
        <dbReference type="ChEBI" id="CHEBI:57945"/>
        <dbReference type="ChEBI" id="CHEBI:60039"/>
        <dbReference type="EC" id="1.5.1.2"/>
    </reaction>
</comment>
<dbReference type="SUPFAM" id="SSF48179">
    <property type="entry name" value="6-phosphogluconate dehydrogenase C-terminal domain-like"/>
    <property type="match status" value="1"/>
</dbReference>
<dbReference type="PROSITE" id="PS00521">
    <property type="entry name" value="P5CR"/>
    <property type="match status" value="1"/>
</dbReference>
<feature type="domain" description="Pyrroline-5-carboxylate reductase dimerisation" evidence="13">
    <location>
        <begin position="162"/>
        <end position="266"/>
    </location>
</feature>
<sequence length="271" mass="28287">MDNLKIGFIGGGAIAEAILSGIIKAGLVPARNINVAEIIESRRAYLQTTYNIEAQGEGNIVGSSVDVLFLTVKPQVVHGILKSIYKSVKKDTLIISVVAGLTLESLQRYFSEQPVIRVMPNTPVAVGEGMAAIAMGQYATEDDKKIALEIFDSVGKAVVLSESAMDAVTGLSGSGPGYAFVIIDALADAGVKMGLTRDVSITLAAQTMLGAAKMVLETGKHPAELRDMVTSPGGTTIAGIYELEKSAVRSALIDAVESATNKSKSMGKKNG</sequence>
<dbReference type="HAMAP" id="MF_01925">
    <property type="entry name" value="P5C_reductase"/>
    <property type="match status" value="1"/>
</dbReference>
<dbReference type="InterPro" id="IPR036291">
    <property type="entry name" value="NAD(P)-bd_dom_sf"/>
</dbReference>
<evidence type="ECO:0000256" key="3">
    <source>
        <dbReference type="ARBA" id="ARBA00022490"/>
    </source>
</evidence>
<organism evidence="14 15">
    <name type="scientific">Selenobaculum gibii</name>
    <dbReference type="NCBI Taxonomy" id="3054208"/>
    <lineage>
        <taxon>Bacteria</taxon>
        <taxon>Bacillati</taxon>
        <taxon>Bacillota</taxon>
        <taxon>Negativicutes</taxon>
        <taxon>Selenomonadales</taxon>
        <taxon>Selenomonadaceae</taxon>
        <taxon>Selenobaculum</taxon>
    </lineage>
</organism>
<evidence type="ECO:0000256" key="7">
    <source>
        <dbReference type="ARBA" id="ARBA00023002"/>
    </source>
</evidence>
<dbReference type="KEGG" id="sgbi:P3F81_05850"/>
<comment type="pathway">
    <text evidence="9 11">Amino-acid biosynthesis; L-proline biosynthesis; L-proline from L-glutamate 5-semialdehyde: step 1/1.</text>
</comment>
<comment type="catalytic activity">
    <reaction evidence="9 11">
        <text>L-proline + NADP(+) = (S)-1-pyrroline-5-carboxylate + NADPH + 2 H(+)</text>
        <dbReference type="Rhea" id="RHEA:14109"/>
        <dbReference type="ChEBI" id="CHEBI:15378"/>
        <dbReference type="ChEBI" id="CHEBI:17388"/>
        <dbReference type="ChEBI" id="CHEBI:57783"/>
        <dbReference type="ChEBI" id="CHEBI:58349"/>
        <dbReference type="ChEBI" id="CHEBI:60039"/>
        <dbReference type="EC" id="1.5.1.2"/>
    </reaction>
</comment>
<keyword evidence="6 9" id="KW-0521">NADP</keyword>
<comment type="similarity">
    <text evidence="2 9 11">Belongs to the pyrroline-5-carboxylate reductase family.</text>
</comment>
<dbReference type="Gene3D" id="1.10.3730.10">
    <property type="entry name" value="ProC C-terminal domain-like"/>
    <property type="match status" value="1"/>
</dbReference>
<dbReference type="Pfam" id="PF03807">
    <property type="entry name" value="F420_oxidored"/>
    <property type="match status" value="1"/>
</dbReference>
<keyword evidence="7 9" id="KW-0560">Oxidoreductase</keyword>
<protein>
    <recommendedName>
        <fullName evidence="9 10">Pyrroline-5-carboxylate reductase</fullName>
        <shortName evidence="9">P5C reductase</shortName>
        <shortName evidence="9">P5CR</shortName>
        <ecNumber evidence="9 10">1.5.1.2</ecNumber>
    </recommendedName>
    <alternativeName>
        <fullName evidence="9">PCA reductase</fullName>
    </alternativeName>
</protein>
<feature type="domain" description="Pyrroline-5-carboxylate reductase catalytic N-terminal" evidence="12">
    <location>
        <begin position="5"/>
        <end position="100"/>
    </location>
</feature>
<dbReference type="FunFam" id="3.40.50.720:FF:000190">
    <property type="entry name" value="Pyrroline-5-carboxylate reductase"/>
    <property type="match status" value="1"/>
</dbReference>
<evidence type="ECO:0000256" key="8">
    <source>
        <dbReference type="ARBA" id="ARBA00058118"/>
    </source>
</evidence>
<comment type="function">
    <text evidence="8 9">Catalyzes the reduction of 1-pyrroline-5-carboxylate (PCA) to L-proline.</text>
</comment>
<dbReference type="InterPro" id="IPR008927">
    <property type="entry name" value="6-PGluconate_DH-like_C_sf"/>
</dbReference>
<evidence type="ECO:0000256" key="9">
    <source>
        <dbReference type="HAMAP-Rule" id="MF_01925"/>
    </source>
</evidence>
<dbReference type="EMBL" id="CP120678">
    <property type="protein sequence ID" value="WIW71814.1"/>
    <property type="molecule type" value="Genomic_DNA"/>
</dbReference>
<dbReference type="GO" id="GO:0055129">
    <property type="term" value="P:L-proline biosynthetic process"/>
    <property type="evidence" value="ECO:0007669"/>
    <property type="project" value="UniProtKB-UniRule"/>
</dbReference>